<accession>A0A1H3BTL3</accession>
<sequence length="335" mass="37427">MTLPLYRAHQAPNALPDSGHRGLWYERFFNAYDDHWQVPAEGKAKWVQDNAKRTGDSASLENAAQRQLELVTQLGGRGAVFQADWHFATGLGLPHPVENGLIWHHTLGVPYLAGSTVKGLVRAWVEVWDESLDETARQHRLDTWFGTLEQAGAFLFFDALPIAPVNLRADVMTPHLGKWYEQGGEIAEWHHAPDCVPADWHAPVPVPFLVADKPRLLFGIAPRYVDHAAELPEVFKALKQALDCLGAGAKTAVGYGQMREDPAGTADLQHKLRKKAEQEALSALSPEQQILRRLQVQFEDYRQRNVKPEAGSAFMGETRQWLAAGREWSAPSVRS</sequence>
<evidence type="ECO:0000313" key="3">
    <source>
        <dbReference type="EMBL" id="SDX45340.1"/>
    </source>
</evidence>
<dbReference type="InterPro" id="IPR005537">
    <property type="entry name" value="RAMP_III_fam"/>
</dbReference>
<dbReference type="Pfam" id="PF03787">
    <property type="entry name" value="RAMPs"/>
    <property type="match status" value="1"/>
</dbReference>
<evidence type="ECO:0000259" key="2">
    <source>
        <dbReference type="Pfam" id="PF03787"/>
    </source>
</evidence>
<name>A0A1H3BTL3_ALLWA</name>
<dbReference type="OrthoDB" id="9813956at2"/>
<dbReference type="PANTHER" id="PTHR39965:SF1">
    <property type="entry name" value="CRISPR SYSTEM CMR SUBUNIT CMR6"/>
    <property type="match status" value="1"/>
</dbReference>
<evidence type="ECO:0000256" key="1">
    <source>
        <dbReference type="ARBA" id="ARBA00023118"/>
    </source>
</evidence>
<keyword evidence="4" id="KW-1185">Reference proteome</keyword>
<dbReference type="PANTHER" id="PTHR39965">
    <property type="entry name" value="CRISPR SYSTEM CMR SUBUNIT CMR6"/>
    <property type="match status" value="1"/>
</dbReference>
<dbReference type="EMBL" id="FNOW01000004">
    <property type="protein sequence ID" value="SDX45340.1"/>
    <property type="molecule type" value="Genomic_DNA"/>
</dbReference>
<dbReference type="InterPro" id="IPR010172">
    <property type="entry name" value="CRISPR-assoc_prot_TM1791"/>
</dbReference>
<reference evidence="4" key="1">
    <citation type="submission" date="2016-10" db="EMBL/GenBank/DDBJ databases">
        <authorList>
            <person name="Varghese N."/>
            <person name="Submissions S."/>
        </authorList>
    </citation>
    <scope>NUCLEOTIDE SEQUENCE [LARGE SCALE GENOMIC DNA]</scope>
    <source>
        <strain evidence="4">DSM 173</strain>
    </source>
</reference>
<dbReference type="AlphaFoldDB" id="A0A1H3BTL3"/>
<evidence type="ECO:0000313" key="4">
    <source>
        <dbReference type="Proteomes" id="UP000198672"/>
    </source>
</evidence>
<organism evidence="3 4">
    <name type="scientific">Allochromatium warmingii</name>
    <name type="common">Chromatium warmingii</name>
    <dbReference type="NCBI Taxonomy" id="61595"/>
    <lineage>
        <taxon>Bacteria</taxon>
        <taxon>Pseudomonadati</taxon>
        <taxon>Pseudomonadota</taxon>
        <taxon>Gammaproteobacteria</taxon>
        <taxon>Chromatiales</taxon>
        <taxon>Chromatiaceae</taxon>
        <taxon>Allochromatium</taxon>
    </lineage>
</organism>
<gene>
    <name evidence="3" type="ORF">SAMN05421644_1042</name>
</gene>
<dbReference type="NCBIfam" id="TIGR01898">
    <property type="entry name" value="cas_TM1791_cmr6"/>
    <property type="match status" value="1"/>
</dbReference>
<proteinExistence type="predicted"/>
<dbReference type="RefSeq" id="WP_091331911.1">
    <property type="nucleotide sequence ID" value="NZ_FNOW01000004.1"/>
</dbReference>
<dbReference type="STRING" id="61595.SAMN05421644_1042"/>
<dbReference type="Proteomes" id="UP000198672">
    <property type="component" value="Unassembled WGS sequence"/>
</dbReference>
<dbReference type="GO" id="GO:0051607">
    <property type="term" value="P:defense response to virus"/>
    <property type="evidence" value="ECO:0007669"/>
    <property type="project" value="UniProtKB-KW"/>
</dbReference>
<keyword evidence="1" id="KW-0051">Antiviral defense</keyword>
<feature type="domain" description="CRISPR type III-associated protein" evidence="2">
    <location>
        <begin position="70"/>
        <end position="258"/>
    </location>
</feature>
<protein>
    <submittedName>
        <fullName evidence="3">CRISPR-associated protein Cmr6</fullName>
    </submittedName>
</protein>